<dbReference type="Proteomes" id="UP000762676">
    <property type="component" value="Unassembled WGS sequence"/>
</dbReference>
<comment type="caution">
    <text evidence="2">The sequence shown here is derived from an EMBL/GenBank/DDBJ whole genome shotgun (WGS) entry which is preliminary data.</text>
</comment>
<sequence length="247" mass="28982">MSSINSLSESLPKISTSRLATGSESDTNLRYKNADRGKNISDVDNVPILPSLYDDKMRRLLQLNPLLSTNRVHIPWYRRYTDVIPEKEHQHSFQPYREIQTRDEDIALQHQFGQHECMQEYVSRGMCRYPPAECKRIREAAMTRYNRIKKREEEKKEKKERGAPPPEDTMFVMPGHDIDLTTEFGFSANKKKLVLPVVEFLCKLHVSRERDVVRRRMGKNSKWHSLRTNATVKFNLEEAVLHNKRTA</sequence>
<gene>
    <name evidence="2" type="ORF">ElyMa_003323600</name>
</gene>
<dbReference type="AlphaFoldDB" id="A0AAV4JGB9"/>
<name>A0AAV4JGB9_9GAST</name>
<dbReference type="EMBL" id="BMAT01006842">
    <property type="protein sequence ID" value="GFS20840.1"/>
    <property type="molecule type" value="Genomic_DNA"/>
</dbReference>
<feature type="compositionally biased region" description="Basic and acidic residues" evidence="1">
    <location>
        <begin position="150"/>
        <end position="162"/>
    </location>
</feature>
<feature type="region of interest" description="Disordered" evidence="1">
    <location>
        <begin position="147"/>
        <end position="172"/>
    </location>
</feature>
<evidence type="ECO:0000313" key="3">
    <source>
        <dbReference type="Proteomes" id="UP000762676"/>
    </source>
</evidence>
<evidence type="ECO:0000313" key="2">
    <source>
        <dbReference type="EMBL" id="GFS20840.1"/>
    </source>
</evidence>
<feature type="non-terminal residue" evidence="2">
    <location>
        <position position="247"/>
    </location>
</feature>
<keyword evidence="3" id="KW-1185">Reference proteome</keyword>
<protein>
    <submittedName>
        <fullName evidence="2">Uncharacterized protein</fullName>
    </submittedName>
</protein>
<proteinExistence type="predicted"/>
<evidence type="ECO:0000256" key="1">
    <source>
        <dbReference type="SAM" id="MobiDB-lite"/>
    </source>
</evidence>
<organism evidence="2 3">
    <name type="scientific">Elysia marginata</name>
    <dbReference type="NCBI Taxonomy" id="1093978"/>
    <lineage>
        <taxon>Eukaryota</taxon>
        <taxon>Metazoa</taxon>
        <taxon>Spiralia</taxon>
        <taxon>Lophotrochozoa</taxon>
        <taxon>Mollusca</taxon>
        <taxon>Gastropoda</taxon>
        <taxon>Heterobranchia</taxon>
        <taxon>Euthyneura</taxon>
        <taxon>Panpulmonata</taxon>
        <taxon>Sacoglossa</taxon>
        <taxon>Placobranchoidea</taxon>
        <taxon>Plakobranchidae</taxon>
        <taxon>Elysia</taxon>
    </lineage>
</organism>
<accession>A0AAV4JGB9</accession>
<reference evidence="2 3" key="1">
    <citation type="journal article" date="2021" name="Elife">
        <title>Chloroplast acquisition without the gene transfer in kleptoplastic sea slugs, Plakobranchus ocellatus.</title>
        <authorList>
            <person name="Maeda T."/>
            <person name="Takahashi S."/>
            <person name="Yoshida T."/>
            <person name="Shimamura S."/>
            <person name="Takaki Y."/>
            <person name="Nagai Y."/>
            <person name="Toyoda A."/>
            <person name="Suzuki Y."/>
            <person name="Arimoto A."/>
            <person name="Ishii H."/>
            <person name="Satoh N."/>
            <person name="Nishiyama T."/>
            <person name="Hasebe M."/>
            <person name="Maruyama T."/>
            <person name="Minagawa J."/>
            <person name="Obokata J."/>
            <person name="Shigenobu S."/>
        </authorList>
    </citation>
    <scope>NUCLEOTIDE SEQUENCE [LARGE SCALE GENOMIC DNA]</scope>
</reference>